<evidence type="ECO:0000313" key="2">
    <source>
        <dbReference type="Proteomes" id="UP000501690"/>
    </source>
</evidence>
<dbReference type="AlphaFoldDB" id="A0A4D6MU69"/>
<organism evidence="1 2">
    <name type="scientific">Vigna unguiculata</name>
    <name type="common">Cowpea</name>
    <dbReference type="NCBI Taxonomy" id="3917"/>
    <lineage>
        <taxon>Eukaryota</taxon>
        <taxon>Viridiplantae</taxon>
        <taxon>Streptophyta</taxon>
        <taxon>Embryophyta</taxon>
        <taxon>Tracheophyta</taxon>
        <taxon>Spermatophyta</taxon>
        <taxon>Magnoliopsida</taxon>
        <taxon>eudicotyledons</taxon>
        <taxon>Gunneridae</taxon>
        <taxon>Pentapetalae</taxon>
        <taxon>rosids</taxon>
        <taxon>fabids</taxon>
        <taxon>Fabales</taxon>
        <taxon>Fabaceae</taxon>
        <taxon>Papilionoideae</taxon>
        <taxon>50 kb inversion clade</taxon>
        <taxon>NPAAA clade</taxon>
        <taxon>indigoferoid/millettioid clade</taxon>
        <taxon>Phaseoleae</taxon>
        <taxon>Vigna</taxon>
    </lineage>
</organism>
<dbReference type="EMBL" id="CP039352">
    <property type="protein sequence ID" value="QCE04963.1"/>
    <property type="molecule type" value="Genomic_DNA"/>
</dbReference>
<sequence>MQFRGCCRNGLLWLLRGRFEGAAVEELWFVPAPHSCFGFSCWLQMTRILLFVVQRVSNGGEVHYDGVRDEAMVVRFVAANGGETLIMVYLLVKYFAHWGTTNFFGRLKFTWHGDAFSLVSKTLA</sequence>
<accession>A0A4D6MU69</accession>
<reference evidence="1 2" key="1">
    <citation type="submission" date="2019-04" db="EMBL/GenBank/DDBJ databases">
        <title>An improved genome assembly and genetic linkage map for asparagus bean, Vigna unguiculata ssp. sesquipedialis.</title>
        <authorList>
            <person name="Xia Q."/>
            <person name="Zhang R."/>
            <person name="Dong Y."/>
        </authorList>
    </citation>
    <scope>NUCLEOTIDE SEQUENCE [LARGE SCALE GENOMIC DNA]</scope>
    <source>
        <tissue evidence="1">Leaf</tissue>
    </source>
</reference>
<dbReference type="Proteomes" id="UP000501690">
    <property type="component" value="Linkage Group LG8"/>
</dbReference>
<proteinExistence type="predicted"/>
<evidence type="ECO:0000313" key="1">
    <source>
        <dbReference type="EMBL" id="QCE04963.1"/>
    </source>
</evidence>
<gene>
    <name evidence="1" type="ORF">DEO72_LG8g3005</name>
</gene>
<name>A0A4D6MU69_VIGUN</name>
<keyword evidence="2" id="KW-1185">Reference proteome</keyword>
<protein>
    <submittedName>
        <fullName evidence="1">Uncharacterized protein</fullName>
    </submittedName>
</protein>